<protein>
    <submittedName>
        <fullName evidence="7">TetR family transcriptional regulator</fullName>
    </submittedName>
</protein>
<dbReference type="OrthoDB" id="329481at2"/>
<dbReference type="SUPFAM" id="SSF48498">
    <property type="entry name" value="Tetracyclin repressor-like, C-terminal domain"/>
    <property type="match status" value="1"/>
</dbReference>
<dbReference type="GO" id="GO:0000976">
    <property type="term" value="F:transcription cis-regulatory region binding"/>
    <property type="evidence" value="ECO:0007669"/>
    <property type="project" value="TreeGrafter"/>
</dbReference>
<organism evidence="7 8">
    <name type="scientific">Cellulomonas algicola</name>
    <dbReference type="NCBI Taxonomy" id="2071633"/>
    <lineage>
        <taxon>Bacteria</taxon>
        <taxon>Bacillati</taxon>
        <taxon>Actinomycetota</taxon>
        <taxon>Actinomycetes</taxon>
        <taxon>Micrococcales</taxon>
        <taxon>Cellulomonadaceae</taxon>
        <taxon>Cellulomonas</taxon>
    </lineage>
</organism>
<evidence type="ECO:0000313" key="7">
    <source>
        <dbReference type="EMBL" id="GCD21272.1"/>
    </source>
</evidence>
<keyword evidence="1" id="KW-0678">Repressor</keyword>
<dbReference type="EMBL" id="BHYL01000257">
    <property type="protein sequence ID" value="GCD21272.1"/>
    <property type="molecule type" value="Genomic_DNA"/>
</dbReference>
<gene>
    <name evidence="7" type="ORF">CTKZ_28340</name>
</gene>
<dbReference type="AlphaFoldDB" id="A0A401V2Y5"/>
<dbReference type="SUPFAM" id="SSF46689">
    <property type="entry name" value="Homeodomain-like"/>
    <property type="match status" value="1"/>
</dbReference>
<evidence type="ECO:0000256" key="5">
    <source>
        <dbReference type="PROSITE-ProRule" id="PRU00335"/>
    </source>
</evidence>
<reference evidence="7 8" key="1">
    <citation type="submission" date="2018-11" db="EMBL/GenBank/DDBJ databases">
        <title>Draft genome sequence of Cellulomonas takizawaensis strain TKZ-21.</title>
        <authorList>
            <person name="Yamamura H."/>
            <person name="Hayashi T."/>
            <person name="Hamada M."/>
            <person name="Serisawa Y."/>
            <person name="Matsuyama K."/>
            <person name="Nakagawa Y."/>
            <person name="Otoguro M."/>
            <person name="Yanagida F."/>
            <person name="Hayakawa M."/>
        </authorList>
    </citation>
    <scope>NUCLEOTIDE SEQUENCE [LARGE SCALE GENOMIC DNA]</scope>
    <source>
        <strain evidence="7 8">TKZ-21</strain>
    </source>
</reference>
<dbReference type="PRINTS" id="PR00400">
    <property type="entry name" value="TETREPRESSOR"/>
</dbReference>
<dbReference type="InterPro" id="IPR050109">
    <property type="entry name" value="HTH-type_TetR-like_transc_reg"/>
</dbReference>
<dbReference type="RefSeq" id="WP_124343785.1">
    <property type="nucleotide sequence ID" value="NZ_BHYL01000257.1"/>
</dbReference>
<proteinExistence type="predicted"/>
<evidence type="ECO:0000256" key="4">
    <source>
        <dbReference type="ARBA" id="ARBA00023163"/>
    </source>
</evidence>
<dbReference type="PANTHER" id="PTHR30055:SF151">
    <property type="entry name" value="TRANSCRIPTIONAL REGULATORY PROTEIN"/>
    <property type="match status" value="1"/>
</dbReference>
<dbReference type="InterPro" id="IPR003012">
    <property type="entry name" value="Tet_transcr_reg_TetR"/>
</dbReference>
<keyword evidence="2" id="KW-0805">Transcription regulation</keyword>
<dbReference type="GO" id="GO:0046677">
    <property type="term" value="P:response to antibiotic"/>
    <property type="evidence" value="ECO:0007669"/>
    <property type="project" value="InterPro"/>
</dbReference>
<evidence type="ECO:0000256" key="1">
    <source>
        <dbReference type="ARBA" id="ARBA00022491"/>
    </source>
</evidence>
<dbReference type="Pfam" id="PF00440">
    <property type="entry name" value="TetR_N"/>
    <property type="match status" value="1"/>
</dbReference>
<dbReference type="InterPro" id="IPR009057">
    <property type="entry name" value="Homeodomain-like_sf"/>
</dbReference>
<name>A0A401V2Y5_9CELL</name>
<dbReference type="GO" id="GO:0045892">
    <property type="term" value="P:negative regulation of DNA-templated transcription"/>
    <property type="evidence" value="ECO:0007669"/>
    <property type="project" value="InterPro"/>
</dbReference>
<dbReference type="InterPro" id="IPR004111">
    <property type="entry name" value="Repressor_TetR_C"/>
</dbReference>
<evidence type="ECO:0000256" key="2">
    <source>
        <dbReference type="ARBA" id="ARBA00023015"/>
    </source>
</evidence>
<keyword evidence="4" id="KW-0804">Transcription</keyword>
<dbReference type="Gene3D" id="1.10.357.10">
    <property type="entry name" value="Tetracycline Repressor, domain 2"/>
    <property type="match status" value="1"/>
</dbReference>
<dbReference type="PANTHER" id="PTHR30055">
    <property type="entry name" value="HTH-TYPE TRANSCRIPTIONAL REGULATOR RUTR"/>
    <property type="match status" value="1"/>
</dbReference>
<keyword evidence="8" id="KW-1185">Reference proteome</keyword>
<keyword evidence="3 5" id="KW-0238">DNA-binding</keyword>
<dbReference type="InterPro" id="IPR036271">
    <property type="entry name" value="Tet_transcr_reg_TetR-rel_C_sf"/>
</dbReference>
<evidence type="ECO:0000256" key="3">
    <source>
        <dbReference type="ARBA" id="ARBA00023125"/>
    </source>
</evidence>
<dbReference type="Proteomes" id="UP000288246">
    <property type="component" value="Unassembled WGS sequence"/>
</dbReference>
<dbReference type="PRINTS" id="PR00455">
    <property type="entry name" value="HTHTETR"/>
</dbReference>
<dbReference type="InterPro" id="IPR001647">
    <property type="entry name" value="HTH_TetR"/>
</dbReference>
<evidence type="ECO:0000313" key="8">
    <source>
        <dbReference type="Proteomes" id="UP000288246"/>
    </source>
</evidence>
<dbReference type="Pfam" id="PF02909">
    <property type="entry name" value="TetR_C_1"/>
    <property type="match status" value="1"/>
</dbReference>
<evidence type="ECO:0000259" key="6">
    <source>
        <dbReference type="PROSITE" id="PS50977"/>
    </source>
</evidence>
<dbReference type="PROSITE" id="PS50977">
    <property type="entry name" value="HTH_TETR_2"/>
    <property type="match status" value="1"/>
</dbReference>
<comment type="caution">
    <text evidence="7">The sequence shown here is derived from an EMBL/GenBank/DDBJ whole genome shotgun (WGS) entry which is preliminary data.</text>
</comment>
<feature type="domain" description="HTH tetR-type" evidence="6">
    <location>
        <begin position="8"/>
        <end position="68"/>
    </location>
</feature>
<feature type="DNA-binding region" description="H-T-H motif" evidence="5">
    <location>
        <begin position="31"/>
        <end position="50"/>
    </location>
</feature>
<dbReference type="GO" id="GO:0003700">
    <property type="term" value="F:DNA-binding transcription factor activity"/>
    <property type="evidence" value="ECO:0007669"/>
    <property type="project" value="TreeGrafter"/>
</dbReference>
<accession>A0A401V2Y5</accession>
<sequence length="233" mass="25344">MADERRAPLTRDRVLDAAVDLADAEGVDAVSMRRLAQELGVVPMALYKHVAHKDELLDAMVDRVVGEIPATDPDLPWKDALRTRVLDARAALLRHPWARRVLEAQEAPTPVILGHLDATIAILLRGGLTTDLTHHVMHTLGSRALGFSQELHTESTAAGTPLDDETAAMFVAAFPHVVAVASAASHDPGSVVEAGCDDRFEFEFSLDLLLDGFERLHRDGWSSTTARAARRTP</sequence>